<comment type="catalytic activity">
    <reaction evidence="17 18">
        <text>a ubiquinone + NADH + 5 H(+)(in) = a ubiquinol + NAD(+) + 4 H(+)(out)</text>
        <dbReference type="Rhea" id="RHEA:29091"/>
        <dbReference type="Rhea" id="RHEA-COMP:9565"/>
        <dbReference type="Rhea" id="RHEA-COMP:9566"/>
        <dbReference type="ChEBI" id="CHEBI:15378"/>
        <dbReference type="ChEBI" id="CHEBI:16389"/>
        <dbReference type="ChEBI" id="CHEBI:17976"/>
        <dbReference type="ChEBI" id="CHEBI:57540"/>
        <dbReference type="ChEBI" id="CHEBI:57945"/>
        <dbReference type="EC" id="7.1.1.2"/>
    </reaction>
</comment>
<keyword evidence="7 18" id="KW-0679">Respiratory chain</keyword>
<dbReference type="PANTHER" id="PTHR46552:SF1">
    <property type="entry name" value="NADH-UBIQUINONE OXIDOREDUCTASE CHAIN 2"/>
    <property type="match status" value="1"/>
</dbReference>
<feature type="transmembrane region" description="Helical" evidence="18">
    <location>
        <begin position="142"/>
        <end position="165"/>
    </location>
</feature>
<evidence type="ECO:0000256" key="5">
    <source>
        <dbReference type="ARBA" id="ARBA00021008"/>
    </source>
</evidence>
<evidence type="ECO:0000256" key="13">
    <source>
        <dbReference type="ARBA" id="ARBA00023027"/>
    </source>
</evidence>
<dbReference type="GO" id="GO:0005743">
    <property type="term" value="C:mitochondrial inner membrane"/>
    <property type="evidence" value="ECO:0007669"/>
    <property type="project" value="UniProtKB-SubCell"/>
</dbReference>
<keyword evidence="9 18" id="KW-0999">Mitochondrion inner membrane</keyword>
<accession>A0A343UQR7</accession>
<keyword evidence="15 18" id="KW-0496">Mitochondrion</keyword>
<evidence type="ECO:0000256" key="10">
    <source>
        <dbReference type="ARBA" id="ARBA00022967"/>
    </source>
</evidence>
<gene>
    <name evidence="20" type="primary">ND2</name>
</gene>
<dbReference type="EC" id="7.1.1.2" evidence="4 18"/>
<feature type="transmembrane region" description="Helical" evidence="18">
    <location>
        <begin position="58"/>
        <end position="79"/>
    </location>
</feature>
<dbReference type="InterPro" id="IPR050175">
    <property type="entry name" value="Complex_I_Subunit_2"/>
</dbReference>
<organism evidence="20">
    <name type="scientific">Mycopsylla fici</name>
    <dbReference type="NCBI Taxonomy" id="1681222"/>
    <lineage>
        <taxon>Eukaryota</taxon>
        <taxon>Metazoa</taxon>
        <taxon>Ecdysozoa</taxon>
        <taxon>Arthropoda</taxon>
        <taxon>Hexapoda</taxon>
        <taxon>Insecta</taxon>
        <taxon>Pterygota</taxon>
        <taxon>Neoptera</taxon>
        <taxon>Paraneoptera</taxon>
        <taxon>Hemiptera</taxon>
        <taxon>Sternorrhyncha</taxon>
        <taxon>Psylloidea</taxon>
        <taxon>Carsidaridae</taxon>
        <taxon>Homotominae</taxon>
        <taxon>Mycopsylla</taxon>
    </lineage>
</organism>
<evidence type="ECO:0000256" key="17">
    <source>
        <dbReference type="ARBA" id="ARBA00049551"/>
    </source>
</evidence>
<evidence type="ECO:0000256" key="16">
    <source>
        <dbReference type="ARBA" id="ARBA00023136"/>
    </source>
</evidence>
<dbReference type="PRINTS" id="PR01436">
    <property type="entry name" value="NADHDHGNASE2"/>
</dbReference>
<evidence type="ECO:0000256" key="9">
    <source>
        <dbReference type="ARBA" id="ARBA00022792"/>
    </source>
</evidence>
<evidence type="ECO:0000256" key="12">
    <source>
        <dbReference type="ARBA" id="ARBA00022989"/>
    </source>
</evidence>
<name>A0A343UQR7_9HEMI</name>
<evidence type="ECO:0000259" key="19">
    <source>
        <dbReference type="Pfam" id="PF00361"/>
    </source>
</evidence>
<keyword evidence="16 18" id="KW-0472">Membrane</keyword>
<comment type="subcellular location">
    <subcellularLocation>
        <location evidence="2 18">Mitochondrion inner membrane</location>
        <topology evidence="2 18">Multi-pass membrane protein</topology>
    </subcellularLocation>
</comment>
<keyword evidence="12 18" id="KW-1133">Transmembrane helix</keyword>
<reference evidence="20" key="1">
    <citation type="submission" date="2017-10" db="EMBL/GenBank/DDBJ databases">
        <title>Complete mitochondrial genomes of Mycopsylla fici and Mycopsylla proxima (Hemiptera: Sternorrhyncha: Psylloidea: Homotomidae), with a phylogeny of the suborder Sternorrhyncha.</title>
        <authorList>
            <person name="Duan X.-Y."/>
            <person name="Wu Y."/>
            <person name="Qian Z.-Q."/>
        </authorList>
    </citation>
    <scope>NUCLEOTIDE SEQUENCE</scope>
</reference>
<keyword evidence="14 18" id="KW-0830">Ubiquinone</keyword>
<protein>
    <recommendedName>
        <fullName evidence="5 18">NADH-ubiquinone oxidoreductase chain 2</fullName>
        <ecNumber evidence="4 18">7.1.1.2</ecNumber>
    </recommendedName>
</protein>
<feature type="transmembrane region" description="Helical" evidence="18">
    <location>
        <begin position="299"/>
        <end position="321"/>
    </location>
</feature>
<proteinExistence type="inferred from homology"/>
<dbReference type="CTD" id="4536"/>
<evidence type="ECO:0000313" key="20">
    <source>
        <dbReference type="EMBL" id="AVF97042.1"/>
    </source>
</evidence>
<dbReference type="GeneID" id="36278735"/>
<comment type="function">
    <text evidence="18">Core subunit of the mitochondrial membrane respiratory chain NADH dehydrogenase (Complex I) which catalyzes electron transfer from NADH through the respiratory chain, using ubiquinone as an electron acceptor. Essential for the catalytic activity and assembly of complex I.</text>
</comment>
<keyword evidence="11 18" id="KW-0249">Electron transport</keyword>
<evidence type="ECO:0000256" key="6">
    <source>
        <dbReference type="ARBA" id="ARBA00022448"/>
    </source>
</evidence>
<evidence type="ECO:0000256" key="18">
    <source>
        <dbReference type="RuleBase" id="RU003403"/>
    </source>
</evidence>
<dbReference type="GO" id="GO:0006120">
    <property type="term" value="P:mitochondrial electron transport, NADH to ubiquinone"/>
    <property type="evidence" value="ECO:0007669"/>
    <property type="project" value="InterPro"/>
</dbReference>
<dbReference type="EMBL" id="MG216926">
    <property type="protein sequence ID" value="AVF97042.1"/>
    <property type="molecule type" value="Genomic_DNA"/>
</dbReference>
<feature type="transmembrane region" description="Helical" evidence="18">
    <location>
        <begin position="85"/>
        <end position="104"/>
    </location>
</feature>
<feature type="domain" description="NADH:quinone oxidoreductase/Mrp antiporter transmembrane" evidence="19">
    <location>
        <begin position="22"/>
        <end position="272"/>
    </location>
</feature>
<keyword evidence="10 18" id="KW-1278">Translocase</keyword>
<dbReference type="Pfam" id="PF00361">
    <property type="entry name" value="Proton_antipo_M"/>
    <property type="match status" value="1"/>
</dbReference>
<evidence type="ECO:0000256" key="8">
    <source>
        <dbReference type="ARBA" id="ARBA00022692"/>
    </source>
</evidence>
<evidence type="ECO:0000256" key="14">
    <source>
        <dbReference type="ARBA" id="ARBA00023075"/>
    </source>
</evidence>
<evidence type="ECO:0000256" key="11">
    <source>
        <dbReference type="ARBA" id="ARBA00022982"/>
    </source>
</evidence>
<feature type="transmembrane region" description="Helical" evidence="18">
    <location>
        <begin position="258"/>
        <end position="279"/>
    </location>
</feature>
<evidence type="ECO:0000256" key="7">
    <source>
        <dbReference type="ARBA" id="ARBA00022660"/>
    </source>
</evidence>
<dbReference type="GO" id="GO:0008137">
    <property type="term" value="F:NADH dehydrogenase (ubiquinone) activity"/>
    <property type="evidence" value="ECO:0007669"/>
    <property type="project" value="UniProtKB-EC"/>
</dbReference>
<keyword evidence="8 18" id="KW-0812">Transmembrane</keyword>
<dbReference type="PANTHER" id="PTHR46552">
    <property type="entry name" value="NADH-UBIQUINONE OXIDOREDUCTASE CHAIN 2"/>
    <property type="match status" value="1"/>
</dbReference>
<evidence type="ECO:0000256" key="2">
    <source>
        <dbReference type="ARBA" id="ARBA00004448"/>
    </source>
</evidence>
<feature type="transmembrane region" description="Helical" evidence="18">
    <location>
        <begin position="116"/>
        <end position="136"/>
    </location>
</feature>
<comment type="similarity">
    <text evidence="3 18">Belongs to the complex I subunit 2 family.</text>
</comment>
<dbReference type="InterPro" id="IPR003917">
    <property type="entry name" value="NADH_UbQ_OxRdtase_chain2"/>
</dbReference>
<evidence type="ECO:0000256" key="4">
    <source>
        <dbReference type="ARBA" id="ARBA00012944"/>
    </source>
</evidence>
<dbReference type="AlphaFoldDB" id="A0A343UQR7"/>
<keyword evidence="13 18" id="KW-0520">NAD</keyword>
<comment type="function">
    <text evidence="1">Core subunit of the mitochondrial membrane respiratory chain NADH dehydrogenase (Complex I) that is believed to belong to the minimal assembly required for catalysis. Complex I functions in the transfer of electrons from NADH to the respiratory chain. The immediate electron acceptor for the enzyme is believed to be ubiquinone.</text>
</comment>
<feature type="transmembrane region" description="Helical" evidence="18">
    <location>
        <begin position="230"/>
        <end position="246"/>
    </location>
</feature>
<feature type="transmembrane region" description="Helical" evidence="18">
    <location>
        <begin position="177"/>
        <end position="200"/>
    </location>
</feature>
<geneLocation type="mitochondrion" evidence="20"/>
<sequence length="322" mass="37999">MMINKILILPLFFISLFIPISAPSWILMWMGMEMNMLMFIFLILTKKNMFSSESSMKYFLIQCSGSLIFLLTLSSNFIYFNEWPFINSLVPPMALMLKSGFAPFHSWTPEIIKNFNFLSLLFFFTSLKIPPFFMIFSSWFNIMLWISIINILIGSIMGIVQSSFIKMLIASSINNMGWMILSLMYSNSLFLIQFIIYFILMYNLIKIMKLNKIKWITQINLNLFIVKTNFYINLLSLAGLPPFMGFTPKWIIIKKMMINTPIIIMIFIFMTTFNLFFYIKSCINTMFLFNLTKKWMTFYKNTIISLFLMLNFNGITLFILLT</sequence>
<evidence type="ECO:0000256" key="3">
    <source>
        <dbReference type="ARBA" id="ARBA00007012"/>
    </source>
</evidence>
<keyword evidence="6" id="KW-0813">Transport</keyword>
<evidence type="ECO:0000256" key="1">
    <source>
        <dbReference type="ARBA" id="ARBA00003257"/>
    </source>
</evidence>
<dbReference type="RefSeq" id="YP_009470622.1">
    <property type="nucleotide sequence ID" value="NC_037224.1"/>
</dbReference>
<dbReference type="InterPro" id="IPR001750">
    <property type="entry name" value="ND/Mrp_TM"/>
</dbReference>
<evidence type="ECO:0000256" key="15">
    <source>
        <dbReference type="ARBA" id="ARBA00023128"/>
    </source>
</evidence>